<evidence type="ECO:0000313" key="2">
    <source>
        <dbReference type="EMBL" id="KAF4648107.1"/>
    </source>
</evidence>
<feature type="compositionally biased region" description="Polar residues" evidence="1">
    <location>
        <begin position="46"/>
        <end position="57"/>
    </location>
</feature>
<name>A0A7J6KM24_PEROL</name>
<proteinExistence type="predicted"/>
<feature type="region of interest" description="Disordered" evidence="1">
    <location>
        <begin position="1"/>
        <end position="25"/>
    </location>
</feature>
<protein>
    <submittedName>
        <fullName evidence="2">Uncharacterized protein</fullName>
    </submittedName>
</protein>
<feature type="compositionally biased region" description="Low complexity" evidence="1">
    <location>
        <begin position="81"/>
        <end position="92"/>
    </location>
</feature>
<dbReference type="Proteomes" id="UP000572268">
    <property type="component" value="Unassembled WGS sequence"/>
</dbReference>
<sequence length="278" mass="29089">MFGSSPLGHDQRHSPGSTVPIGDSTHHHEITKNKTLIGPIHVGTVFMTSTPRTPSNKANKETSDKSSSKIGRLLPKDSKSSSESSTNKNSKSPGDPPASTGDSTLEGGSRGDSQDFPQGGSSPTNKASLSTVDPSLTTGEDQGDLSKTVIKLPQGAANFNWKMVQGAEGQLTLVPFSVAMSSTSVVSPSPATIPLVDDTSKILADRGSTSPKRGSSRHPSLDSAILVPQRDTRRDPPRLTSLLDTAIVIDTILIVDPLGLPARRALLLVLVTLDALTS</sequence>
<reference evidence="2 3" key="1">
    <citation type="submission" date="2020-04" db="EMBL/GenBank/DDBJ databases">
        <title>Perkinsus olseni comparative genomics.</title>
        <authorList>
            <person name="Bogema D.R."/>
        </authorList>
    </citation>
    <scope>NUCLEOTIDE SEQUENCE [LARGE SCALE GENOMIC DNA]</scope>
    <source>
        <strain evidence="2">ATCC PRA-31</strain>
    </source>
</reference>
<evidence type="ECO:0000313" key="3">
    <source>
        <dbReference type="Proteomes" id="UP000572268"/>
    </source>
</evidence>
<feature type="non-terminal residue" evidence="2">
    <location>
        <position position="278"/>
    </location>
</feature>
<feature type="compositionally biased region" description="Polar residues" evidence="1">
    <location>
        <begin position="115"/>
        <end position="140"/>
    </location>
</feature>
<evidence type="ECO:0000256" key="1">
    <source>
        <dbReference type="SAM" id="MobiDB-lite"/>
    </source>
</evidence>
<feature type="region of interest" description="Disordered" evidence="1">
    <location>
        <begin position="204"/>
        <end position="223"/>
    </location>
</feature>
<feature type="region of interest" description="Disordered" evidence="1">
    <location>
        <begin position="46"/>
        <end position="142"/>
    </location>
</feature>
<gene>
    <name evidence="2" type="ORF">FOL46_003341</name>
</gene>
<comment type="caution">
    <text evidence="2">The sequence shown here is derived from an EMBL/GenBank/DDBJ whole genome shotgun (WGS) entry which is preliminary data.</text>
</comment>
<dbReference type="AlphaFoldDB" id="A0A7J6KM24"/>
<feature type="compositionally biased region" description="Basic and acidic residues" evidence="1">
    <location>
        <begin position="58"/>
        <end position="67"/>
    </location>
</feature>
<organism evidence="2 3">
    <name type="scientific">Perkinsus olseni</name>
    <name type="common">Perkinsus atlanticus</name>
    <dbReference type="NCBI Taxonomy" id="32597"/>
    <lineage>
        <taxon>Eukaryota</taxon>
        <taxon>Sar</taxon>
        <taxon>Alveolata</taxon>
        <taxon>Perkinsozoa</taxon>
        <taxon>Perkinsea</taxon>
        <taxon>Perkinsida</taxon>
        <taxon>Perkinsidae</taxon>
        <taxon>Perkinsus</taxon>
    </lineage>
</organism>
<dbReference type="EMBL" id="JABANN010002170">
    <property type="protein sequence ID" value="KAF4648107.1"/>
    <property type="molecule type" value="Genomic_DNA"/>
</dbReference>
<accession>A0A7J6KM24</accession>